<sequence>MMARCLLCTSNDEQAVIEHLAKAMWDSRQGEFEVATPWEDAGPTWQWKFREMGVAARHAMLVK</sequence>
<accession>A0A7W7APR9</accession>
<organism evidence="1 2">
    <name type="scientific">Sphingomonas abaci</name>
    <dbReference type="NCBI Taxonomy" id="237611"/>
    <lineage>
        <taxon>Bacteria</taxon>
        <taxon>Pseudomonadati</taxon>
        <taxon>Pseudomonadota</taxon>
        <taxon>Alphaproteobacteria</taxon>
        <taxon>Sphingomonadales</taxon>
        <taxon>Sphingomonadaceae</taxon>
        <taxon>Sphingomonas</taxon>
    </lineage>
</organism>
<dbReference type="AlphaFoldDB" id="A0A7W7APR9"/>
<evidence type="ECO:0000313" key="1">
    <source>
        <dbReference type="EMBL" id="MBB4619917.1"/>
    </source>
</evidence>
<reference evidence="1 2" key="1">
    <citation type="submission" date="2020-08" db="EMBL/GenBank/DDBJ databases">
        <title>Genomic Encyclopedia of Type Strains, Phase IV (KMG-IV): sequencing the most valuable type-strain genomes for metagenomic binning, comparative biology and taxonomic classification.</title>
        <authorList>
            <person name="Goeker M."/>
        </authorList>
    </citation>
    <scope>NUCLEOTIDE SEQUENCE [LARGE SCALE GENOMIC DNA]</scope>
    <source>
        <strain evidence="1 2">DSM 15867</strain>
    </source>
</reference>
<evidence type="ECO:0000313" key="2">
    <source>
        <dbReference type="Proteomes" id="UP000574769"/>
    </source>
</evidence>
<protein>
    <submittedName>
        <fullName evidence="1">Uncharacterized protein</fullName>
    </submittedName>
</protein>
<dbReference type="RefSeq" id="WP_184117037.1">
    <property type="nucleotide sequence ID" value="NZ_JACHNY010000019.1"/>
</dbReference>
<name>A0A7W7APR9_9SPHN</name>
<dbReference type="Proteomes" id="UP000574769">
    <property type="component" value="Unassembled WGS sequence"/>
</dbReference>
<keyword evidence="2" id="KW-1185">Reference proteome</keyword>
<comment type="caution">
    <text evidence="1">The sequence shown here is derived from an EMBL/GenBank/DDBJ whole genome shotgun (WGS) entry which is preliminary data.</text>
</comment>
<proteinExistence type="predicted"/>
<dbReference type="EMBL" id="JACHNY010000019">
    <property type="protein sequence ID" value="MBB4619917.1"/>
    <property type="molecule type" value="Genomic_DNA"/>
</dbReference>
<gene>
    <name evidence="1" type="ORF">GGQ96_004077</name>
</gene>